<evidence type="ECO:0000313" key="1">
    <source>
        <dbReference type="EMBL" id="PJZ51453.1"/>
    </source>
</evidence>
<dbReference type="EMBL" id="NPDU01000027">
    <property type="protein sequence ID" value="PJZ61694.1"/>
    <property type="molecule type" value="Genomic_DNA"/>
</dbReference>
<organism evidence="1 4">
    <name type="scientific">Leptospira adleri</name>
    <dbReference type="NCBI Taxonomy" id="2023186"/>
    <lineage>
        <taxon>Bacteria</taxon>
        <taxon>Pseudomonadati</taxon>
        <taxon>Spirochaetota</taxon>
        <taxon>Spirochaetia</taxon>
        <taxon>Leptospirales</taxon>
        <taxon>Leptospiraceae</taxon>
        <taxon>Leptospira</taxon>
    </lineage>
</organism>
<gene>
    <name evidence="2" type="ORF">CH376_11935</name>
    <name evidence="1" type="ORF">CH380_20055</name>
</gene>
<comment type="caution">
    <text evidence="1">The sequence shown here is derived from an EMBL/GenBank/DDBJ whole genome shotgun (WGS) entry which is preliminary data.</text>
</comment>
<sequence length="331" mass="34708">MNKNFTKIICLSLLAFQFYTCKKESSDDTSALLLLGIAMSANENAAKTSVQVRSAVAGLSNSISSGIQGGVATNFNFSVPKMEKNKLAAYVQKKSSVAVLKQKVQSFPTALTRDSGTCSANSCSATLSGTINCTIGGSPSGTVTLDKMKIVYTSGMGAGGMSFSMNMDGKAKMDKCASQSNDWFNFPSLTSSVTTGDLTVTGDSKIEFASADMAAQTMTINYVEKNTTSSANMAINGGAAQSVNVTQNVSLEVVSKPTITENPTFSNNNFKFKASYVDVLTGSVSVTGSVGGGNVSVSRTYNKDKFTYDVACDIKISTDNQLSGDCKITVK</sequence>
<dbReference type="Proteomes" id="UP000232188">
    <property type="component" value="Unassembled WGS sequence"/>
</dbReference>
<evidence type="ECO:0000313" key="4">
    <source>
        <dbReference type="Proteomes" id="UP000232188"/>
    </source>
</evidence>
<evidence type="ECO:0000313" key="2">
    <source>
        <dbReference type="EMBL" id="PJZ61694.1"/>
    </source>
</evidence>
<dbReference type="RefSeq" id="WP_100787543.1">
    <property type="nucleotide sequence ID" value="NZ_NPDU01000027.1"/>
</dbReference>
<dbReference type="OrthoDB" id="345604at2"/>
<name>A0A2M9YIT8_9LEPT</name>
<dbReference type="AlphaFoldDB" id="A0A2M9YIT8"/>
<accession>A0A2M9YIT8</accession>
<evidence type="ECO:0000313" key="3">
    <source>
        <dbReference type="Proteomes" id="UP000232149"/>
    </source>
</evidence>
<keyword evidence="3" id="KW-1185">Reference proteome</keyword>
<proteinExistence type="predicted"/>
<dbReference type="EMBL" id="NPDV01000024">
    <property type="protein sequence ID" value="PJZ51453.1"/>
    <property type="molecule type" value="Genomic_DNA"/>
</dbReference>
<reference evidence="3 4" key="1">
    <citation type="submission" date="2017-07" db="EMBL/GenBank/DDBJ databases">
        <title>Leptospira spp. isolated from tropical soils.</title>
        <authorList>
            <person name="Thibeaux R."/>
            <person name="Iraola G."/>
            <person name="Ferres I."/>
            <person name="Bierque E."/>
            <person name="Girault D."/>
            <person name="Soupe-Gilbert M.-E."/>
            <person name="Picardeau M."/>
            <person name="Goarant C."/>
        </authorList>
    </citation>
    <scope>NUCLEOTIDE SEQUENCE [LARGE SCALE GENOMIC DNA]</scope>
    <source>
        <strain evidence="1 4">FH2-B-C1</strain>
        <strain evidence="2 3">FH2-B-D1</strain>
    </source>
</reference>
<protein>
    <submittedName>
        <fullName evidence="1">Uncharacterized protein</fullName>
    </submittedName>
</protein>
<dbReference type="Proteomes" id="UP000232149">
    <property type="component" value="Unassembled WGS sequence"/>
</dbReference>